<feature type="transmembrane region" description="Helical" evidence="2">
    <location>
        <begin position="33"/>
        <end position="57"/>
    </location>
</feature>
<evidence type="ECO:0000313" key="3">
    <source>
        <dbReference type="EMBL" id="KAF1953654.1"/>
    </source>
</evidence>
<dbReference type="AlphaFoldDB" id="A0A6A5TN63"/>
<reference evidence="3" key="1">
    <citation type="journal article" date="2020" name="Stud. Mycol.">
        <title>101 Dothideomycetes genomes: a test case for predicting lifestyles and emergence of pathogens.</title>
        <authorList>
            <person name="Haridas S."/>
            <person name="Albert R."/>
            <person name="Binder M."/>
            <person name="Bloem J."/>
            <person name="Labutti K."/>
            <person name="Salamov A."/>
            <person name="Andreopoulos B."/>
            <person name="Baker S."/>
            <person name="Barry K."/>
            <person name="Bills G."/>
            <person name="Bluhm B."/>
            <person name="Cannon C."/>
            <person name="Castanera R."/>
            <person name="Culley D."/>
            <person name="Daum C."/>
            <person name="Ezra D."/>
            <person name="Gonzalez J."/>
            <person name="Henrissat B."/>
            <person name="Kuo A."/>
            <person name="Liang C."/>
            <person name="Lipzen A."/>
            <person name="Lutzoni F."/>
            <person name="Magnuson J."/>
            <person name="Mondo S."/>
            <person name="Nolan M."/>
            <person name="Ohm R."/>
            <person name="Pangilinan J."/>
            <person name="Park H.-J."/>
            <person name="Ramirez L."/>
            <person name="Alfaro M."/>
            <person name="Sun H."/>
            <person name="Tritt A."/>
            <person name="Yoshinaga Y."/>
            <person name="Zwiers L.-H."/>
            <person name="Turgeon B."/>
            <person name="Goodwin S."/>
            <person name="Spatafora J."/>
            <person name="Crous P."/>
            <person name="Grigoriev I."/>
        </authorList>
    </citation>
    <scope>NUCLEOTIDE SEQUENCE</scope>
    <source>
        <strain evidence="3">CBS 675.92</strain>
    </source>
</reference>
<dbReference type="Proteomes" id="UP000800035">
    <property type="component" value="Unassembled WGS sequence"/>
</dbReference>
<keyword evidence="2" id="KW-0472">Membrane</keyword>
<name>A0A6A5TN63_9PLEO</name>
<keyword evidence="4" id="KW-1185">Reference proteome</keyword>
<evidence type="ECO:0000313" key="4">
    <source>
        <dbReference type="Proteomes" id="UP000800035"/>
    </source>
</evidence>
<protein>
    <submittedName>
        <fullName evidence="3">Uncharacterized protein</fullName>
    </submittedName>
</protein>
<proteinExistence type="predicted"/>
<evidence type="ECO:0000256" key="2">
    <source>
        <dbReference type="SAM" id="Phobius"/>
    </source>
</evidence>
<sequence length="83" mass="8941">MHDSHYSRSPGTRHRCDVEFGRLEESSRGRIDLVLAGAAVARIALAGAGAGVAVATIRQPNKRTFPPRPGRGENIPGRHDDVE</sequence>
<accession>A0A6A5TN63</accession>
<gene>
    <name evidence="3" type="ORF">CC80DRAFT_143381</name>
</gene>
<evidence type="ECO:0000256" key="1">
    <source>
        <dbReference type="SAM" id="MobiDB-lite"/>
    </source>
</evidence>
<dbReference type="EMBL" id="ML977003">
    <property type="protein sequence ID" value="KAF1953654.1"/>
    <property type="molecule type" value="Genomic_DNA"/>
</dbReference>
<keyword evidence="2" id="KW-1133">Transmembrane helix</keyword>
<organism evidence="3 4">
    <name type="scientific">Byssothecium circinans</name>
    <dbReference type="NCBI Taxonomy" id="147558"/>
    <lineage>
        <taxon>Eukaryota</taxon>
        <taxon>Fungi</taxon>
        <taxon>Dikarya</taxon>
        <taxon>Ascomycota</taxon>
        <taxon>Pezizomycotina</taxon>
        <taxon>Dothideomycetes</taxon>
        <taxon>Pleosporomycetidae</taxon>
        <taxon>Pleosporales</taxon>
        <taxon>Massarineae</taxon>
        <taxon>Massarinaceae</taxon>
        <taxon>Byssothecium</taxon>
    </lineage>
</organism>
<keyword evidence="2" id="KW-0812">Transmembrane</keyword>
<feature type="region of interest" description="Disordered" evidence="1">
    <location>
        <begin position="60"/>
        <end position="83"/>
    </location>
</feature>